<feature type="transmembrane region" description="Helical" evidence="1">
    <location>
        <begin position="116"/>
        <end position="139"/>
    </location>
</feature>
<dbReference type="EMBL" id="JXCZ01000043">
    <property type="protein sequence ID" value="KOY78370.1"/>
    <property type="molecule type" value="Genomic_DNA"/>
</dbReference>
<dbReference type="AlphaFoldDB" id="A0A0M9DEC5"/>
<gene>
    <name evidence="2" type="ORF">RZ72_02320</name>
</gene>
<dbReference type="Proteomes" id="UP000037749">
    <property type="component" value="Unassembled WGS sequence"/>
</dbReference>
<reference evidence="2 3" key="1">
    <citation type="journal article" date="2015" name="Genome Biol. Evol.">
        <title>Functionally Structured Genomes in Lactobacillus kunkeei Colonizing the Honey Crop and Food Products of Honeybees and Stingless Bees.</title>
        <authorList>
            <person name="Tamarit D."/>
            <person name="Ellegaard K.M."/>
            <person name="Wikander J."/>
            <person name="Olofsson T."/>
            <person name="Vasquez A."/>
            <person name="Andersson S.G."/>
        </authorList>
    </citation>
    <scope>NUCLEOTIDE SEQUENCE [LARGE SCALE GENOMIC DNA]</scope>
    <source>
        <strain evidence="2 3">LAla</strain>
    </source>
</reference>
<evidence type="ECO:0000313" key="3">
    <source>
        <dbReference type="Proteomes" id="UP000037749"/>
    </source>
</evidence>
<dbReference type="PATRIC" id="fig|148814.9.peg.1306"/>
<accession>A0A0M9DEC5</accession>
<keyword evidence="1" id="KW-1133">Transmembrane helix</keyword>
<dbReference type="PANTHER" id="PTHR40078">
    <property type="entry name" value="INTEGRAL MEMBRANE PROTEIN-RELATED"/>
    <property type="match status" value="1"/>
</dbReference>
<dbReference type="PANTHER" id="PTHR40078:SF1">
    <property type="entry name" value="INTEGRAL MEMBRANE PROTEIN"/>
    <property type="match status" value="1"/>
</dbReference>
<proteinExistence type="predicted"/>
<organism evidence="2 3">
    <name type="scientific">Apilactobacillus kunkeei</name>
    <dbReference type="NCBI Taxonomy" id="148814"/>
    <lineage>
        <taxon>Bacteria</taxon>
        <taxon>Bacillati</taxon>
        <taxon>Bacillota</taxon>
        <taxon>Bacilli</taxon>
        <taxon>Lactobacillales</taxon>
        <taxon>Lactobacillaceae</taxon>
        <taxon>Apilactobacillus</taxon>
    </lineage>
</organism>
<feature type="transmembrane region" description="Helical" evidence="1">
    <location>
        <begin position="77"/>
        <end position="96"/>
    </location>
</feature>
<dbReference type="Pfam" id="PF19700">
    <property type="entry name" value="DUF6198"/>
    <property type="match status" value="1"/>
</dbReference>
<evidence type="ECO:0008006" key="4">
    <source>
        <dbReference type="Google" id="ProtNLM"/>
    </source>
</evidence>
<feature type="transmembrane region" description="Helical" evidence="1">
    <location>
        <begin position="9"/>
        <end position="33"/>
    </location>
</feature>
<sequence>MKAKMLFRIILYIIGLNVLALGTTLFACGKLGVSSLVSVPQTLSFIIHTTLGHATTIFFIILVLVQLIIVRRFELKIVLQLVLAFVFGWLVDFYGLTVGLKRIPLNGYAERIPVTLLAILCTALGIFMMVKAAFVLIPADGFVNVISDKLHKPFGQMKFCFDSSMIIITILLGLIFLHRITSIGIGTILAVLFVGQLINLLNLITNKIKKA</sequence>
<evidence type="ECO:0000256" key="1">
    <source>
        <dbReference type="SAM" id="Phobius"/>
    </source>
</evidence>
<keyword evidence="1" id="KW-0812">Transmembrane</keyword>
<dbReference type="RefSeq" id="WP_053797006.1">
    <property type="nucleotide sequence ID" value="NZ_JXCZ01000043.1"/>
</dbReference>
<protein>
    <recommendedName>
        <fullName evidence="4">Integral membrane protein</fullName>
    </recommendedName>
</protein>
<dbReference type="InterPro" id="IPR038750">
    <property type="entry name" value="YczE/YyaS-like"/>
</dbReference>
<evidence type="ECO:0000313" key="2">
    <source>
        <dbReference type="EMBL" id="KOY78370.1"/>
    </source>
</evidence>
<dbReference type="PROSITE" id="PS51257">
    <property type="entry name" value="PROKAR_LIPOPROTEIN"/>
    <property type="match status" value="1"/>
</dbReference>
<feature type="transmembrane region" description="Helical" evidence="1">
    <location>
        <begin position="183"/>
        <end position="204"/>
    </location>
</feature>
<feature type="transmembrane region" description="Helical" evidence="1">
    <location>
        <begin position="159"/>
        <end position="177"/>
    </location>
</feature>
<name>A0A0M9DEC5_9LACO</name>
<comment type="caution">
    <text evidence="2">The sequence shown here is derived from an EMBL/GenBank/DDBJ whole genome shotgun (WGS) entry which is preliminary data.</text>
</comment>
<feature type="transmembrane region" description="Helical" evidence="1">
    <location>
        <begin position="45"/>
        <end position="70"/>
    </location>
</feature>
<keyword evidence="1" id="KW-0472">Membrane</keyword>